<evidence type="ECO:0000313" key="2">
    <source>
        <dbReference type="Proteomes" id="UP001206925"/>
    </source>
</evidence>
<protein>
    <submittedName>
        <fullName evidence="1">Uncharacterized protein</fullName>
    </submittedName>
</protein>
<feature type="non-terminal residue" evidence="1">
    <location>
        <position position="1"/>
    </location>
</feature>
<sequence length="71" mass="8163">CFHSPPNLLLLYSQTHFYPFPVITTTLPTLLAYSPPPTNRQPSLAFHLRSATFPTIHRLWTIEPCKSDLKQ</sequence>
<comment type="caution">
    <text evidence="1">The sequence shown here is derived from an EMBL/GenBank/DDBJ whole genome shotgun (WGS) entry which is preliminary data.</text>
</comment>
<organism evidence="1 2">
    <name type="scientific">Ambrosia artemisiifolia</name>
    <name type="common">Common ragweed</name>
    <dbReference type="NCBI Taxonomy" id="4212"/>
    <lineage>
        <taxon>Eukaryota</taxon>
        <taxon>Viridiplantae</taxon>
        <taxon>Streptophyta</taxon>
        <taxon>Embryophyta</taxon>
        <taxon>Tracheophyta</taxon>
        <taxon>Spermatophyta</taxon>
        <taxon>Magnoliopsida</taxon>
        <taxon>eudicotyledons</taxon>
        <taxon>Gunneridae</taxon>
        <taxon>Pentapetalae</taxon>
        <taxon>asterids</taxon>
        <taxon>campanulids</taxon>
        <taxon>Asterales</taxon>
        <taxon>Asteraceae</taxon>
        <taxon>Asteroideae</taxon>
        <taxon>Heliantheae alliance</taxon>
        <taxon>Heliantheae</taxon>
        <taxon>Ambrosia</taxon>
    </lineage>
</organism>
<proteinExistence type="predicted"/>
<gene>
    <name evidence="1" type="ORF">M8C21_005195</name>
</gene>
<reference evidence="1" key="1">
    <citation type="submission" date="2022-06" db="EMBL/GenBank/DDBJ databases">
        <title>Uncovering the hologenomic basis of an extraordinary plant invasion.</title>
        <authorList>
            <person name="Bieker V.C."/>
            <person name="Martin M.D."/>
            <person name="Gilbert T."/>
            <person name="Hodgins K."/>
            <person name="Battlay P."/>
            <person name="Petersen B."/>
            <person name="Wilson J."/>
        </authorList>
    </citation>
    <scope>NUCLEOTIDE SEQUENCE</scope>
    <source>
        <strain evidence="1">AA19_3_7</strain>
        <tissue evidence="1">Leaf</tissue>
    </source>
</reference>
<keyword evidence="2" id="KW-1185">Reference proteome</keyword>
<dbReference type="Proteomes" id="UP001206925">
    <property type="component" value="Unassembled WGS sequence"/>
</dbReference>
<dbReference type="EMBL" id="JAMZMK010009457">
    <property type="protein sequence ID" value="KAI7735648.1"/>
    <property type="molecule type" value="Genomic_DNA"/>
</dbReference>
<name>A0AAD5C5G4_AMBAR</name>
<accession>A0AAD5C5G4</accession>
<feature type="non-terminal residue" evidence="1">
    <location>
        <position position="71"/>
    </location>
</feature>
<dbReference type="AlphaFoldDB" id="A0AAD5C5G4"/>
<evidence type="ECO:0000313" key="1">
    <source>
        <dbReference type="EMBL" id="KAI7735648.1"/>
    </source>
</evidence>